<proteinExistence type="inferred from homology"/>
<dbReference type="GO" id="GO:0008483">
    <property type="term" value="F:transaminase activity"/>
    <property type="evidence" value="ECO:0007669"/>
    <property type="project" value="UniProtKB-KW"/>
</dbReference>
<comment type="caution">
    <text evidence="7">The sequence shown here is derived from an EMBL/GenBank/DDBJ whole genome shotgun (WGS) entry which is preliminary data.</text>
</comment>
<keyword evidence="7" id="KW-0808">Transferase</keyword>
<dbReference type="EMBL" id="JACHVP010000001">
    <property type="protein sequence ID" value="MBB2965907.1"/>
    <property type="molecule type" value="Genomic_DNA"/>
</dbReference>
<evidence type="ECO:0000256" key="2">
    <source>
        <dbReference type="ARBA" id="ARBA00022898"/>
    </source>
</evidence>
<dbReference type="CDD" id="cd00609">
    <property type="entry name" value="AAT_like"/>
    <property type="match status" value="1"/>
</dbReference>
<feature type="domain" description="HTH gntR-type" evidence="6">
    <location>
        <begin position="11"/>
        <end position="79"/>
    </location>
</feature>
<evidence type="ECO:0000313" key="7">
    <source>
        <dbReference type="EMBL" id="MBB2965907.1"/>
    </source>
</evidence>
<dbReference type="RefSeq" id="WP_183428153.1">
    <property type="nucleotide sequence ID" value="NZ_JACHVP010000001.1"/>
</dbReference>
<dbReference type="Pfam" id="PF00155">
    <property type="entry name" value="Aminotran_1_2"/>
    <property type="match status" value="1"/>
</dbReference>
<dbReference type="SUPFAM" id="SSF53383">
    <property type="entry name" value="PLP-dependent transferases"/>
    <property type="match status" value="1"/>
</dbReference>
<organism evidence="7 8">
    <name type="scientific">Leifsonia aquatica</name>
    <name type="common">Corynebacterium aquaticum</name>
    <dbReference type="NCBI Taxonomy" id="144185"/>
    <lineage>
        <taxon>Bacteria</taxon>
        <taxon>Bacillati</taxon>
        <taxon>Actinomycetota</taxon>
        <taxon>Actinomycetes</taxon>
        <taxon>Micrococcales</taxon>
        <taxon>Microbacteriaceae</taxon>
        <taxon>Leifsonia</taxon>
    </lineage>
</organism>
<dbReference type="InterPro" id="IPR051446">
    <property type="entry name" value="HTH_trans_reg/aminotransferase"/>
</dbReference>
<keyword evidence="2" id="KW-0663">Pyridoxal phosphate</keyword>
<protein>
    <submittedName>
        <fullName evidence="7">GntR family transcriptional regulator/MocR family aminotransferase</fullName>
    </submittedName>
</protein>
<keyword evidence="4" id="KW-0238">DNA-binding</keyword>
<dbReference type="InterPro" id="IPR015424">
    <property type="entry name" value="PyrdxlP-dep_Trfase"/>
</dbReference>
<dbReference type="PANTHER" id="PTHR46577:SF1">
    <property type="entry name" value="HTH-TYPE TRANSCRIPTIONAL REGULATORY PROTEIN GABR"/>
    <property type="match status" value="1"/>
</dbReference>
<dbReference type="Pfam" id="PF00392">
    <property type="entry name" value="GntR"/>
    <property type="match status" value="1"/>
</dbReference>
<evidence type="ECO:0000313" key="8">
    <source>
        <dbReference type="Proteomes" id="UP000538196"/>
    </source>
</evidence>
<dbReference type="GO" id="GO:0030170">
    <property type="term" value="F:pyridoxal phosphate binding"/>
    <property type="evidence" value="ECO:0007669"/>
    <property type="project" value="InterPro"/>
</dbReference>
<dbReference type="InterPro" id="IPR004839">
    <property type="entry name" value="Aminotransferase_I/II_large"/>
</dbReference>
<keyword evidence="5" id="KW-0804">Transcription</keyword>
<dbReference type="CDD" id="cd07377">
    <property type="entry name" value="WHTH_GntR"/>
    <property type="match status" value="1"/>
</dbReference>
<name>A0A7W4UTS5_LEIAQ</name>
<dbReference type="InterPro" id="IPR000524">
    <property type="entry name" value="Tscrpt_reg_HTH_GntR"/>
</dbReference>
<keyword evidence="8" id="KW-1185">Reference proteome</keyword>
<keyword evidence="3" id="KW-0805">Transcription regulation</keyword>
<dbReference type="PANTHER" id="PTHR46577">
    <property type="entry name" value="HTH-TYPE TRANSCRIPTIONAL REGULATORY PROTEIN GABR"/>
    <property type="match status" value="1"/>
</dbReference>
<dbReference type="PRINTS" id="PR00035">
    <property type="entry name" value="HTHGNTR"/>
</dbReference>
<evidence type="ECO:0000256" key="4">
    <source>
        <dbReference type="ARBA" id="ARBA00023125"/>
    </source>
</evidence>
<reference evidence="7 8" key="1">
    <citation type="submission" date="2020-08" db="EMBL/GenBank/DDBJ databases">
        <title>Sequencing the genomes of 1000 actinobacteria strains.</title>
        <authorList>
            <person name="Klenk H.-P."/>
        </authorList>
    </citation>
    <scope>NUCLEOTIDE SEQUENCE [LARGE SCALE GENOMIC DNA]</scope>
    <source>
        <strain evidence="7 8">DSM 20146</strain>
    </source>
</reference>
<dbReference type="Gene3D" id="3.40.640.10">
    <property type="entry name" value="Type I PLP-dependent aspartate aminotransferase-like (Major domain)"/>
    <property type="match status" value="1"/>
</dbReference>
<dbReference type="Proteomes" id="UP000538196">
    <property type="component" value="Unassembled WGS sequence"/>
</dbReference>
<evidence type="ECO:0000256" key="3">
    <source>
        <dbReference type="ARBA" id="ARBA00023015"/>
    </source>
</evidence>
<accession>A0A7W4UTS5</accession>
<dbReference type="InterPro" id="IPR036390">
    <property type="entry name" value="WH_DNA-bd_sf"/>
</dbReference>
<dbReference type="InterPro" id="IPR036388">
    <property type="entry name" value="WH-like_DNA-bd_sf"/>
</dbReference>
<dbReference type="PROSITE" id="PS50949">
    <property type="entry name" value="HTH_GNTR"/>
    <property type="match status" value="1"/>
</dbReference>
<gene>
    <name evidence="7" type="ORF">FHX33_000639</name>
</gene>
<keyword evidence="7" id="KW-0032">Aminotransferase</keyword>
<evidence type="ECO:0000256" key="1">
    <source>
        <dbReference type="ARBA" id="ARBA00005384"/>
    </source>
</evidence>
<evidence type="ECO:0000256" key="5">
    <source>
        <dbReference type="ARBA" id="ARBA00023163"/>
    </source>
</evidence>
<dbReference type="GO" id="GO:0003677">
    <property type="term" value="F:DNA binding"/>
    <property type="evidence" value="ECO:0007669"/>
    <property type="project" value="UniProtKB-KW"/>
</dbReference>
<evidence type="ECO:0000259" key="6">
    <source>
        <dbReference type="PROSITE" id="PS50949"/>
    </source>
</evidence>
<dbReference type="AlphaFoldDB" id="A0A7W4UTS5"/>
<sequence length="475" mass="51654">MELHVALEGRGDRADRIYRALRDAVLDGRLRPGERVPPTRELAARLEVARATVTTAYERLTAEGYLVSRVGSGTFVAAVTGAPGIRRSTPGAALPAPAWQGRADPLWSEPHPVAYDFGVGTPDPALFPLADWRRYVDAELRGRLLRTAHYGDPAGAERLRSGIARHLGLARSVVADPDDVLVTSGAQQAFDLIGRVVLRPGDTVAVEDPGYPPVRQLFETMGARVVSVPVDDDGLRVDLLPPARLVYVTPSHQFPLGGVLPIDRRVALLEWAARHDAVIVEDDYDSEYRFRSRPLDPLQRLDADGRVVYVGTFSKTMLATLRLGFLVAPPSLLPALRDAKRLTDWHGEPVSQHAMARFLDSGGFARHVRQATRVYEGRQRIVVEEAGRVLGDRLVVVPSVAGLHLALRPRGPGFDSDRVAARAATAGVAVQPLPRFSAGERREGLLLGFGAISAEDIPDGLRLLADAVSREQPRP</sequence>
<dbReference type="Gene3D" id="1.10.10.10">
    <property type="entry name" value="Winged helix-like DNA-binding domain superfamily/Winged helix DNA-binding domain"/>
    <property type="match status" value="1"/>
</dbReference>
<dbReference type="InterPro" id="IPR015421">
    <property type="entry name" value="PyrdxlP-dep_Trfase_major"/>
</dbReference>
<dbReference type="GO" id="GO:0003700">
    <property type="term" value="F:DNA-binding transcription factor activity"/>
    <property type="evidence" value="ECO:0007669"/>
    <property type="project" value="InterPro"/>
</dbReference>
<comment type="similarity">
    <text evidence="1">In the C-terminal section; belongs to the class-I pyridoxal-phosphate-dependent aminotransferase family.</text>
</comment>
<dbReference type="SUPFAM" id="SSF46785">
    <property type="entry name" value="Winged helix' DNA-binding domain"/>
    <property type="match status" value="1"/>
</dbReference>
<dbReference type="SMART" id="SM00345">
    <property type="entry name" value="HTH_GNTR"/>
    <property type="match status" value="1"/>
</dbReference>